<keyword evidence="5" id="KW-0653">Protein transport</keyword>
<evidence type="ECO:0000256" key="4">
    <source>
        <dbReference type="ARBA" id="ARBA00022692"/>
    </source>
</evidence>
<dbReference type="GO" id="GO:0031902">
    <property type="term" value="C:late endosome membrane"/>
    <property type="evidence" value="ECO:0007669"/>
    <property type="project" value="TreeGrafter"/>
</dbReference>
<dbReference type="eggNOG" id="KOG1666">
    <property type="taxonomic scope" value="Eukaryota"/>
</dbReference>
<keyword evidence="7" id="KW-0175">Coiled coil</keyword>
<dbReference type="AlphaFoldDB" id="Q6BS46"/>
<dbReference type="PANTHER" id="PTHR21230:SF26">
    <property type="entry name" value="VESICLE TRANSPORT THROUGH INTERACTION WITH T-SNARES HOMOLOG 1A"/>
    <property type="match status" value="1"/>
</dbReference>
<dbReference type="HOGENOM" id="CLU_075474_0_0_1"/>
<dbReference type="Proteomes" id="UP000000599">
    <property type="component" value="Chromosome D"/>
</dbReference>
<dbReference type="EMBL" id="CR382136">
    <property type="protein sequence ID" value="CAG87135.1"/>
    <property type="molecule type" value="Genomic_DNA"/>
</dbReference>
<feature type="transmembrane region" description="Helical" evidence="9">
    <location>
        <begin position="198"/>
        <end position="217"/>
    </location>
</feature>
<name>Q6BS46_DEBHA</name>
<evidence type="ECO:0000256" key="2">
    <source>
        <dbReference type="ARBA" id="ARBA00006108"/>
    </source>
</evidence>
<dbReference type="CDD" id="cd15862">
    <property type="entry name" value="SNARE_Vti1"/>
    <property type="match status" value="1"/>
</dbReference>
<dbReference type="Gene3D" id="1.20.5.110">
    <property type="match status" value="1"/>
</dbReference>
<dbReference type="GO" id="GO:0005789">
    <property type="term" value="C:endoplasmic reticulum membrane"/>
    <property type="evidence" value="ECO:0007669"/>
    <property type="project" value="TreeGrafter"/>
</dbReference>
<dbReference type="GO" id="GO:0005484">
    <property type="term" value="F:SNAP receptor activity"/>
    <property type="evidence" value="ECO:0007669"/>
    <property type="project" value="EnsemblFungi"/>
</dbReference>
<dbReference type="GO" id="GO:0016236">
    <property type="term" value="P:macroautophagy"/>
    <property type="evidence" value="ECO:0007669"/>
    <property type="project" value="EnsemblFungi"/>
</dbReference>
<dbReference type="GO" id="GO:0048280">
    <property type="term" value="P:vesicle fusion with Golgi apparatus"/>
    <property type="evidence" value="ECO:0007669"/>
    <property type="project" value="TreeGrafter"/>
</dbReference>
<dbReference type="FunCoup" id="Q6BS46">
    <property type="interactions" value="909"/>
</dbReference>
<dbReference type="InParanoid" id="Q6BS46"/>
<dbReference type="STRING" id="284592.Q6BS46"/>
<dbReference type="RefSeq" id="XP_458974.1">
    <property type="nucleotide sequence ID" value="XM_458974.1"/>
</dbReference>
<dbReference type="GO" id="GO:0000149">
    <property type="term" value="F:SNARE binding"/>
    <property type="evidence" value="ECO:0007669"/>
    <property type="project" value="TreeGrafter"/>
</dbReference>
<keyword evidence="4 9" id="KW-0812">Transmembrane</keyword>
<dbReference type="GO" id="GO:0005829">
    <property type="term" value="C:cytosol"/>
    <property type="evidence" value="ECO:0007669"/>
    <property type="project" value="GOC"/>
</dbReference>
<evidence type="ECO:0000256" key="5">
    <source>
        <dbReference type="ARBA" id="ARBA00022927"/>
    </source>
</evidence>
<dbReference type="InterPro" id="IPR038407">
    <property type="entry name" value="v-SNARE_N_sf"/>
</dbReference>
<dbReference type="KEGG" id="dha:DEHA2D11660g"/>
<dbReference type="GeneID" id="2901117"/>
<dbReference type="GO" id="GO:0007036">
    <property type="term" value="P:vacuolar calcium ion homeostasis"/>
    <property type="evidence" value="ECO:0007669"/>
    <property type="project" value="EnsemblFungi"/>
</dbReference>
<accession>Q6BS46</accession>
<dbReference type="InterPro" id="IPR027027">
    <property type="entry name" value="GOSR2/Membrin/Bos1"/>
</dbReference>
<dbReference type="FunFam" id="1.20.5.110:FF:000002">
    <property type="entry name" value="Vesicle transport through interaction with t-SNAREsB"/>
    <property type="match status" value="1"/>
</dbReference>
<proteinExistence type="inferred from homology"/>
<dbReference type="OMA" id="MEYEAND"/>
<gene>
    <name evidence="11" type="ordered locus">DEHA2D11660g</name>
</gene>
<dbReference type="Pfam" id="PF12352">
    <property type="entry name" value="V-SNARE_C"/>
    <property type="match status" value="1"/>
</dbReference>
<dbReference type="Pfam" id="PF05008">
    <property type="entry name" value="V-SNARE"/>
    <property type="match status" value="1"/>
</dbReference>
<evidence type="ECO:0000313" key="12">
    <source>
        <dbReference type="Proteomes" id="UP000000599"/>
    </source>
</evidence>
<dbReference type="GO" id="GO:0006896">
    <property type="term" value="P:Golgi to vacuole transport"/>
    <property type="evidence" value="ECO:0007669"/>
    <property type="project" value="EnsemblFungi"/>
</dbReference>
<evidence type="ECO:0000259" key="10">
    <source>
        <dbReference type="SMART" id="SM00397"/>
    </source>
</evidence>
<feature type="domain" description="T-SNARE coiled-coil homology" evidence="10">
    <location>
        <begin position="122"/>
        <end position="189"/>
    </location>
</feature>
<keyword evidence="6 9" id="KW-1133">Transmembrane helix</keyword>
<keyword evidence="8 9" id="KW-0472">Membrane</keyword>
<dbReference type="PANTHER" id="PTHR21230">
    <property type="entry name" value="VESICLE TRANSPORT V-SNARE PROTEIN VTI1-RELATED"/>
    <property type="match status" value="1"/>
</dbReference>
<dbReference type="GO" id="GO:0031201">
    <property type="term" value="C:SNARE complex"/>
    <property type="evidence" value="ECO:0007669"/>
    <property type="project" value="EnsemblFungi"/>
</dbReference>
<evidence type="ECO:0000256" key="3">
    <source>
        <dbReference type="ARBA" id="ARBA00022448"/>
    </source>
</evidence>
<dbReference type="InterPro" id="IPR000727">
    <property type="entry name" value="T_SNARE_dom"/>
</dbReference>
<evidence type="ECO:0000256" key="8">
    <source>
        <dbReference type="ARBA" id="ARBA00023136"/>
    </source>
</evidence>
<protein>
    <submittedName>
        <fullName evidence="11">DEHA2D11660p</fullName>
    </submittedName>
</protein>
<evidence type="ECO:0000313" key="11">
    <source>
        <dbReference type="EMBL" id="CAG87135.1"/>
    </source>
</evidence>
<comment type="similarity">
    <text evidence="2">Belongs to the VTI1 family.</text>
</comment>
<reference evidence="11 12" key="1">
    <citation type="journal article" date="2004" name="Nature">
        <title>Genome evolution in yeasts.</title>
        <authorList>
            <consortium name="Genolevures"/>
            <person name="Dujon B."/>
            <person name="Sherman D."/>
            <person name="Fischer G."/>
            <person name="Durrens P."/>
            <person name="Casaregola S."/>
            <person name="Lafontaine I."/>
            <person name="de Montigny J."/>
            <person name="Marck C."/>
            <person name="Neuveglise C."/>
            <person name="Talla E."/>
            <person name="Goffard N."/>
            <person name="Frangeul L."/>
            <person name="Aigle M."/>
            <person name="Anthouard V."/>
            <person name="Babour A."/>
            <person name="Barbe V."/>
            <person name="Barnay S."/>
            <person name="Blanchin S."/>
            <person name="Beckerich J.M."/>
            <person name="Beyne E."/>
            <person name="Bleykasten C."/>
            <person name="Boisrame A."/>
            <person name="Boyer J."/>
            <person name="Cattolico L."/>
            <person name="Confanioleri F."/>
            <person name="de Daruvar A."/>
            <person name="Despons L."/>
            <person name="Fabre E."/>
            <person name="Fairhead C."/>
            <person name="Ferry-Dumazet H."/>
            <person name="Groppi A."/>
            <person name="Hantraye F."/>
            <person name="Hennequin C."/>
            <person name="Jauniaux N."/>
            <person name="Joyet P."/>
            <person name="Kachouri R."/>
            <person name="Kerrest A."/>
            <person name="Koszul R."/>
            <person name="Lemaire M."/>
            <person name="Lesur I."/>
            <person name="Ma L."/>
            <person name="Muller H."/>
            <person name="Nicaud J.M."/>
            <person name="Nikolski M."/>
            <person name="Oztas S."/>
            <person name="Ozier-Kalogeropoulos O."/>
            <person name="Pellenz S."/>
            <person name="Potier S."/>
            <person name="Richard G.F."/>
            <person name="Straub M.L."/>
            <person name="Suleau A."/>
            <person name="Swennene D."/>
            <person name="Tekaia F."/>
            <person name="Wesolowski-Louvel M."/>
            <person name="Westhof E."/>
            <person name="Wirth B."/>
            <person name="Zeniou-Meyer M."/>
            <person name="Zivanovic I."/>
            <person name="Bolotin-Fukuhara M."/>
            <person name="Thierry A."/>
            <person name="Bouchier C."/>
            <person name="Caudron B."/>
            <person name="Scarpelli C."/>
            <person name="Gaillardin C."/>
            <person name="Weissenbach J."/>
            <person name="Wincker P."/>
            <person name="Souciet J.L."/>
        </authorList>
    </citation>
    <scope>NUCLEOTIDE SEQUENCE [LARGE SCALE GENOMIC DNA]</scope>
    <source>
        <strain evidence="12">ATCC 36239 / CBS 767 / BCRC 21394 / JCM 1990 / NBRC 0083 / IGC 2968</strain>
    </source>
</reference>
<dbReference type="GO" id="GO:0000139">
    <property type="term" value="C:Golgi membrane"/>
    <property type="evidence" value="ECO:0007669"/>
    <property type="project" value="UniProtKB-SubCell"/>
</dbReference>
<dbReference type="InterPro" id="IPR010989">
    <property type="entry name" value="SNARE"/>
</dbReference>
<dbReference type="SUPFAM" id="SSF47661">
    <property type="entry name" value="t-snare proteins"/>
    <property type="match status" value="1"/>
</dbReference>
<organism evidence="11 12">
    <name type="scientific">Debaryomyces hansenii (strain ATCC 36239 / CBS 767 / BCRC 21394 / JCM 1990 / NBRC 0083 / IGC 2968)</name>
    <name type="common">Yeast</name>
    <name type="synonym">Torulaspora hansenii</name>
    <dbReference type="NCBI Taxonomy" id="284592"/>
    <lineage>
        <taxon>Eukaryota</taxon>
        <taxon>Fungi</taxon>
        <taxon>Dikarya</taxon>
        <taxon>Ascomycota</taxon>
        <taxon>Saccharomycotina</taxon>
        <taxon>Pichiomycetes</taxon>
        <taxon>Debaryomycetaceae</taxon>
        <taxon>Debaryomyces</taxon>
    </lineage>
</organism>
<dbReference type="GO" id="GO:0042144">
    <property type="term" value="P:vacuole fusion, non-autophagic"/>
    <property type="evidence" value="ECO:0007669"/>
    <property type="project" value="EnsemblFungi"/>
</dbReference>
<dbReference type="SMART" id="SM00397">
    <property type="entry name" value="t_SNARE"/>
    <property type="match status" value="1"/>
</dbReference>
<evidence type="ECO:0000256" key="9">
    <source>
        <dbReference type="SAM" id="Phobius"/>
    </source>
</evidence>
<evidence type="ECO:0000256" key="1">
    <source>
        <dbReference type="ARBA" id="ARBA00004409"/>
    </source>
</evidence>
<comment type="subcellular location">
    <subcellularLocation>
        <location evidence="1">Golgi apparatus membrane</location>
        <topology evidence="1">Single-pass type IV membrane protein</topology>
    </subcellularLocation>
</comment>
<evidence type="ECO:0000256" key="7">
    <source>
        <dbReference type="ARBA" id="ARBA00023054"/>
    </source>
</evidence>
<keyword evidence="12" id="KW-1185">Reference proteome</keyword>
<dbReference type="PIRSF" id="PIRSF028865">
    <property type="entry name" value="Membrin-2"/>
    <property type="match status" value="1"/>
</dbReference>
<dbReference type="GO" id="GO:0042147">
    <property type="term" value="P:retrograde transport, endosome to Golgi"/>
    <property type="evidence" value="ECO:0007669"/>
    <property type="project" value="TreeGrafter"/>
</dbReference>
<sequence length="220" mass="25352">MSELFATYESDLQLALQEAKSKLAQISSADGKDERKQFLRAIETATDECLEVLDQMSIEVQNLPSNQRSTYNTKIRQYKSQVEDSKDRLKKLLDDQDKYELFGNRYTDDDSHDDIHDSQRKQLLNNNSSLERTSERLRDSQRIALETENIGGNILNDLRSQREQITGSRNTLMTADGYVDKSIKTLKSMSRRLTANKFISYAIIAVLILLIFLVLASKFW</sequence>
<dbReference type="GO" id="GO:0012507">
    <property type="term" value="C:ER to Golgi transport vesicle membrane"/>
    <property type="evidence" value="ECO:0007669"/>
    <property type="project" value="TreeGrafter"/>
</dbReference>
<dbReference type="InterPro" id="IPR007705">
    <property type="entry name" value="Vesicle_trsprt_v-SNARE_N"/>
</dbReference>
<dbReference type="GO" id="GO:0006886">
    <property type="term" value="P:intracellular protein transport"/>
    <property type="evidence" value="ECO:0007669"/>
    <property type="project" value="InterPro"/>
</dbReference>
<dbReference type="Gene3D" id="1.20.58.400">
    <property type="entry name" value="t-snare proteins"/>
    <property type="match status" value="1"/>
</dbReference>
<dbReference type="OrthoDB" id="430637at2759"/>
<dbReference type="GO" id="GO:0005774">
    <property type="term" value="C:vacuolar membrane"/>
    <property type="evidence" value="ECO:0007669"/>
    <property type="project" value="EnsemblFungi"/>
</dbReference>
<keyword evidence="3" id="KW-0813">Transport</keyword>
<dbReference type="GO" id="GO:0006891">
    <property type="term" value="P:intra-Golgi vesicle-mediated transport"/>
    <property type="evidence" value="ECO:0007669"/>
    <property type="project" value="EnsemblFungi"/>
</dbReference>
<evidence type="ECO:0000256" key="6">
    <source>
        <dbReference type="ARBA" id="ARBA00022989"/>
    </source>
</evidence>
<dbReference type="SUPFAM" id="SSF58038">
    <property type="entry name" value="SNARE fusion complex"/>
    <property type="match status" value="1"/>
</dbReference>